<evidence type="ECO:0000259" key="1">
    <source>
        <dbReference type="Pfam" id="PF13281"/>
    </source>
</evidence>
<comment type="caution">
    <text evidence="2">The sequence shown here is derived from an EMBL/GenBank/DDBJ whole genome shotgun (WGS) entry which is preliminary data.</text>
</comment>
<dbReference type="AlphaFoldDB" id="A0A814YFS3"/>
<dbReference type="Gene3D" id="1.25.40.10">
    <property type="entry name" value="Tetratricopeptide repeat domain"/>
    <property type="match status" value="1"/>
</dbReference>
<dbReference type="Pfam" id="PF13281">
    <property type="entry name" value="MAP3K_TRAF_bd"/>
    <property type="match status" value="1"/>
</dbReference>
<reference evidence="2" key="1">
    <citation type="submission" date="2021-02" db="EMBL/GenBank/DDBJ databases">
        <authorList>
            <person name="Nowell W R."/>
        </authorList>
    </citation>
    <scope>NUCLEOTIDE SEQUENCE</scope>
</reference>
<sequence>MIAFQGVEDYKSMIELSEQFKEINNTHFTYLTAFALTRRNQNDNLNKALNILEKLCTTNEMDSELTNDISCLYGRIYKDKFKQTNYLNEEFLHNAIKWYRRGFEVNPNLYAGINLLILLHITIDDLNNNPET</sequence>
<protein>
    <recommendedName>
        <fullName evidence="1">MAP3K TRAFs-binding domain-containing protein</fullName>
    </recommendedName>
</protein>
<evidence type="ECO:0000313" key="2">
    <source>
        <dbReference type="EMBL" id="CAF1228609.1"/>
    </source>
</evidence>
<feature type="domain" description="MAP3K TRAFs-binding" evidence="1">
    <location>
        <begin position="1"/>
        <end position="130"/>
    </location>
</feature>
<dbReference type="OrthoDB" id="275301at2759"/>
<dbReference type="Proteomes" id="UP000663882">
    <property type="component" value="Unassembled WGS sequence"/>
</dbReference>
<name>A0A814YFS3_9BILA</name>
<proteinExistence type="predicted"/>
<dbReference type="SUPFAM" id="SSF48452">
    <property type="entry name" value="TPR-like"/>
    <property type="match status" value="1"/>
</dbReference>
<dbReference type="EMBL" id="CAJNOO010003155">
    <property type="protein sequence ID" value="CAF1321276.1"/>
    <property type="molecule type" value="Genomic_DNA"/>
</dbReference>
<evidence type="ECO:0000313" key="3">
    <source>
        <dbReference type="EMBL" id="CAF1321276.1"/>
    </source>
</evidence>
<dbReference type="EMBL" id="CAJNOT010001632">
    <property type="protein sequence ID" value="CAF1228609.1"/>
    <property type="molecule type" value="Genomic_DNA"/>
</dbReference>
<dbReference type="Proteomes" id="UP000663889">
    <property type="component" value="Unassembled WGS sequence"/>
</dbReference>
<dbReference type="InterPro" id="IPR025136">
    <property type="entry name" value="MAP3K_TRAF-bd"/>
</dbReference>
<gene>
    <name evidence="3" type="ORF">RFH988_LOCUS30774</name>
    <name evidence="4" type="ORF">SEV965_LOCUS33635</name>
    <name evidence="2" type="ORF">ZHD862_LOCUS24248</name>
</gene>
<dbReference type="Proteomes" id="UP000663864">
    <property type="component" value="Unassembled WGS sequence"/>
</dbReference>
<dbReference type="InterPro" id="IPR011990">
    <property type="entry name" value="TPR-like_helical_dom_sf"/>
</dbReference>
<organism evidence="2 5">
    <name type="scientific">Rotaria sordida</name>
    <dbReference type="NCBI Taxonomy" id="392033"/>
    <lineage>
        <taxon>Eukaryota</taxon>
        <taxon>Metazoa</taxon>
        <taxon>Spiralia</taxon>
        <taxon>Gnathifera</taxon>
        <taxon>Rotifera</taxon>
        <taxon>Eurotatoria</taxon>
        <taxon>Bdelloidea</taxon>
        <taxon>Philodinida</taxon>
        <taxon>Philodinidae</taxon>
        <taxon>Rotaria</taxon>
    </lineage>
</organism>
<dbReference type="EMBL" id="CAJNOU010004657">
    <property type="protein sequence ID" value="CAF1449908.1"/>
    <property type="molecule type" value="Genomic_DNA"/>
</dbReference>
<evidence type="ECO:0000313" key="4">
    <source>
        <dbReference type="EMBL" id="CAF1449908.1"/>
    </source>
</evidence>
<evidence type="ECO:0000313" key="5">
    <source>
        <dbReference type="Proteomes" id="UP000663864"/>
    </source>
</evidence>
<accession>A0A814YFS3</accession>